<gene>
    <name evidence="2" type="ORF">PFISCL1PPCAC_1414</name>
</gene>
<protein>
    <submittedName>
        <fullName evidence="2">Uncharacterized protein</fullName>
    </submittedName>
</protein>
<organism evidence="2 3">
    <name type="scientific">Pristionchus fissidentatus</name>
    <dbReference type="NCBI Taxonomy" id="1538716"/>
    <lineage>
        <taxon>Eukaryota</taxon>
        <taxon>Metazoa</taxon>
        <taxon>Ecdysozoa</taxon>
        <taxon>Nematoda</taxon>
        <taxon>Chromadorea</taxon>
        <taxon>Rhabditida</taxon>
        <taxon>Rhabditina</taxon>
        <taxon>Diplogasteromorpha</taxon>
        <taxon>Diplogasteroidea</taxon>
        <taxon>Neodiplogasteridae</taxon>
        <taxon>Pristionchus</taxon>
    </lineage>
</organism>
<evidence type="ECO:0000313" key="3">
    <source>
        <dbReference type="Proteomes" id="UP001432322"/>
    </source>
</evidence>
<dbReference type="Proteomes" id="UP001432322">
    <property type="component" value="Unassembled WGS sequence"/>
</dbReference>
<dbReference type="AlphaFoldDB" id="A0AAV5USK3"/>
<feature type="compositionally biased region" description="Basic and acidic residues" evidence="1">
    <location>
        <begin position="408"/>
        <end position="421"/>
    </location>
</feature>
<evidence type="ECO:0000256" key="1">
    <source>
        <dbReference type="SAM" id="MobiDB-lite"/>
    </source>
</evidence>
<feature type="compositionally biased region" description="Polar residues" evidence="1">
    <location>
        <begin position="489"/>
        <end position="502"/>
    </location>
</feature>
<feature type="compositionally biased region" description="Basic and acidic residues" evidence="1">
    <location>
        <begin position="473"/>
        <end position="488"/>
    </location>
</feature>
<feature type="region of interest" description="Disordered" evidence="1">
    <location>
        <begin position="465"/>
        <end position="510"/>
    </location>
</feature>
<feature type="region of interest" description="Disordered" evidence="1">
    <location>
        <begin position="355"/>
        <end position="443"/>
    </location>
</feature>
<reference evidence="2" key="1">
    <citation type="submission" date="2023-10" db="EMBL/GenBank/DDBJ databases">
        <title>Genome assembly of Pristionchus species.</title>
        <authorList>
            <person name="Yoshida K."/>
            <person name="Sommer R.J."/>
        </authorList>
    </citation>
    <scope>NUCLEOTIDE SEQUENCE</scope>
    <source>
        <strain evidence="2">RS5133</strain>
    </source>
</reference>
<feature type="compositionally biased region" description="Polar residues" evidence="1">
    <location>
        <begin position="382"/>
        <end position="402"/>
    </location>
</feature>
<evidence type="ECO:0000313" key="2">
    <source>
        <dbReference type="EMBL" id="GMT10117.1"/>
    </source>
</evidence>
<feature type="compositionally biased region" description="Acidic residues" evidence="1">
    <location>
        <begin position="106"/>
        <end position="115"/>
    </location>
</feature>
<sequence length="773" mass="85468">MESHTLLPLVVQNVPPLVFIEARLLGTSSNALISQLGLSVDAAECSVAFMTRTSGLLLITGAGWYAAYRICTRLLGNRFVSVLVDGSHCNQLSAAERRLLYPTDVIPEENEDESDETRQERAEEGDTASESEWRSRVSNSRPPSELSMSRVRRSMRARGLFSIGTRRDTRSGVIRREGAAGEISPCSSIDHSEGVLSGVPARMRLSSGGSGGAPRRRLPSAASSRCSEASVSLNVVWENNQQQWDDEFAVGNNAILPPSPSMGDMCSIFDDVMSIRSGLSQFPSRMGEETRSRLDSGSIDLSGITCRFDRPSTSSASVIGAQTEEEEDTRIHEIPCMRDSSYMYRSVIVAGSEFGDSDAMSTTSRMSNRLRRETGQEHGLWNLSSPSFSSHLDDQQPSTSSGRFKLSPGEKRTASRMETSHDSGLAMMKSQSSKAASSTGKRSTTMFDSAIDDAVLSVSGDSETNDVIIDQPSHLESETESTPRREAKPSTSSVEYAPSTMSLEWDDDGEEGIPMRRREVEVPVERVRIGSWPAPESRDLMVFAKERFSPKSGQFKALSDLYTRRRFRRLSRLDSPSDLHSLLLSSIYHQVPLHRKSPDETLKRLRRCLSSYNCLRQWKVDESFDKIEKLRSAALKDAAPDPSTISEALEGMRILMCLTACELFDAKMAGSRTEDWLTVERPDDAIDRINTRDYFDEMEWKLAAEAFDIRLERFDFRTPVGAPAALAAAMWAPSGRDPGALRSLPYLSPGSLGGEVRIVPPTRIVPLYLVPDD</sequence>
<proteinExistence type="predicted"/>
<comment type="caution">
    <text evidence="2">The sequence shown here is derived from an EMBL/GenBank/DDBJ whole genome shotgun (WGS) entry which is preliminary data.</text>
</comment>
<accession>A0AAV5USK3</accession>
<feature type="region of interest" description="Disordered" evidence="1">
    <location>
        <begin position="103"/>
        <end position="151"/>
    </location>
</feature>
<keyword evidence="3" id="KW-1185">Reference proteome</keyword>
<dbReference type="EMBL" id="BTSY01000001">
    <property type="protein sequence ID" value="GMT10117.1"/>
    <property type="molecule type" value="Genomic_DNA"/>
</dbReference>
<name>A0AAV5USK3_9BILA</name>
<feature type="compositionally biased region" description="Low complexity" evidence="1">
    <location>
        <begin position="426"/>
        <end position="438"/>
    </location>
</feature>